<keyword evidence="3" id="KW-1185">Reference proteome</keyword>
<proteinExistence type="predicted"/>
<feature type="compositionally biased region" description="Low complexity" evidence="1">
    <location>
        <begin position="10"/>
        <end position="20"/>
    </location>
</feature>
<dbReference type="EMBL" id="JAPWDV010000001">
    <property type="protein sequence ID" value="KAJ6222916.1"/>
    <property type="molecule type" value="Genomic_DNA"/>
</dbReference>
<dbReference type="AlphaFoldDB" id="A0A9Q0MBK3"/>
<gene>
    <name evidence="2" type="ORF">RDWZM_001461</name>
</gene>
<comment type="caution">
    <text evidence="2">The sequence shown here is derived from an EMBL/GenBank/DDBJ whole genome shotgun (WGS) entry which is preliminary data.</text>
</comment>
<evidence type="ECO:0000313" key="2">
    <source>
        <dbReference type="EMBL" id="KAJ6222916.1"/>
    </source>
</evidence>
<protein>
    <submittedName>
        <fullName evidence="2">Uncharacterized protein</fullName>
    </submittedName>
</protein>
<reference evidence="2" key="1">
    <citation type="submission" date="2022-12" db="EMBL/GenBank/DDBJ databases">
        <title>Genome assemblies of Blomia tropicalis.</title>
        <authorList>
            <person name="Cui Y."/>
        </authorList>
    </citation>
    <scope>NUCLEOTIDE SEQUENCE</scope>
    <source>
        <tissue evidence="2">Adult mites</tissue>
    </source>
</reference>
<evidence type="ECO:0000313" key="3">
    <source>
        <dbReference type="Proteomes" id="UP001142055"/>
    </source>
</evidence>
<dbReference type="Proteomes" id="UP001142055">
    <property type="component" value="Chromosome 1"/>
</dbReference>
<feature type="compositionally biased region" description="Polar residues" evidence="1">
    <location>
        <begin position="27"/>
        <end position="41"/>
    </location>
</feature>
<accession>A0A9Q0MBK3</accession>
<feature type="region of interest" description="Disordered" evidence="1">
    <location>
        <begin position="1"/>
        <end position="80"/>
    </location>
</feature>
<name>A0A9Q0MBK3_BLOTA</name>
<evidence type="ECO:0000256" key="1">
    <source>
        <dbReference type="SAM" id="MobiDB-lite"/>
    </source>
</evidence>
<feature type="compositionally biased region" description="Low complexity" evidence="1">
    <location>
        <begin position="42"/>
        <end position="55"/>
    </location>
</feature>
<organism evidence="2 3">
    <name type="scientific">Blomia tropicalis</name>
    <name type="common">Mite</name>
    <dbReference type="NCBI Taxonomy" id="40697"/>
    <lineage>
        <taxon>Eukaryota</taxon>
        <taxon>Metazoa</taxon>
        <taxon>Ecdysozoa</taxon>
        <taxon>Arthropoda</taxon>
        <taxon>Chelicerata</taxon>
        <taxon>Arachnida</taxon>
        <taxon>Acari</taxon>
        <taxon>Acariformes</taxon>
        <taxon>Sarcoptiformes</taxon>
        <taxon>Astigmata</taxon>
        <taxon>Glycyphagoidea</taxon>
        <taxon>Echimyopodidae</taxon>
        <taxon>Blomia</taxon>
    </lineage>
</organism>
<sequence length="105" mass="11111">MGTPDSISHNNNNNFETNNNDGGGGRSSITSLSGTKSTSYKATANGNGTANGGTASRRTSRMSISGDLPPGTRMRQRRKAVEISDQRACVLLHSRLKGMKLEDIA</sequence>